<reference evidence="2" key="1">
    <citation type="submission" date="2020-11" db="EMBL/GenBank/DDBJ databases">
        <authorList>
            <consortium name="DOE Joint Genome Institute"/>
            <person name="Ahrendt S."/>
            <person name="Riley R."/>
            <person name="Andreopoulos W."/>
            <person name="Labutti K."/>
            <person name="Pangilinan J."/>
            <person name="Ruiz-Duenas F.J."/>
            <person name="Barrasa J.M."/>
            <person name="Sanchez-Garcia M."/>
            <person name="Camarero S."/>
            <person name="Miyauchi S."/>
            <person name="Serrano A."/>
            <person name="Linde D."/>
            <person name="Babiker R."/>
            <person name="Drula E."/>
            <person name="Ayuso-Fernandez I."/>
            <person name="Pacheco R."/>
            <person name="Padilla G."/>
            <person name="Ferreira P."/>
            <person name="Barriuso J."/>
            <person name="Kellner H."/>
            <person name="Castanera R."/>
            <person name="Alfaro M."/>
            <person name="Ramirez L."/>
            <person name="Pisabarro A.G."/>
            <person name="Kuo A."/>
            <person name="Tritt A."/>
            <person name="Lipzen A."/>
            <person name="He G."/>
            <person name="Yan M."/>
            <person name="Ng V."/>
            <person name="Cullen D."/>
            <person name="Martin F."/>
            <person name="Rosso M.-N."/>
            <person name="Henrissat B."/>
            <person name="Hibbett D."/>
            <person name="Martinez A.T."/>
            <person name="Grigoriev I.V."/>
        </authorList>
    </citation>
    <scope>NUCLEOTIDE SEQUENCE</scope>
    <source>
        <strain evidence="2">MF-IS2</strain>
    </source>
</reference>
<organism evidence="2 3">
    <name type="scientific">Macrolepiota fuliginosa MF-IS2</name>
    <dbReference type="NCBI Taxonomy" id="1400762"/>
    <lineage>
        <taxon>Eukaryota</taxon>
        <taxon>Fungi</taxon>
        <taxon>Dikarya</taxon>
        <taxon>Basidiomycota</taxon>
        <taxon>Agaricomycotina</taxon>
        <taxon>Agaricomycetes</taxon>
        <taxon>Agaricomycetidae</taxon>
        <taxon>Agaricales</taxon>
        <taxon>Agaricineae</taxon>
        <taxon>Agaricaceae</taxon>
        <taxon>Macrolepiota</taxon>
    </lineage>
</organism>
<accession>A0A9P5WZ37</accession>
<comment type="caution">
    <text evidence="2">The sequence shown here is derived from an EMBL/GenBank/DDBJ whole genome shotgun (WGS) entry which is preliminary data.</text>
</comment>
<evidence type="ECO:0000313" key="3">
    <source>
        <dbReference type="Proteomes" id="UP000807342"/>
    </source>
</evidence>
<gene>
    <name evidence="2" type="ORF">P691DRAFT_767830</name>
</gene>
<evidence type="ECO:0000313" key="2">
    <source>
        <dbReference type="EMBL" id="KAF9440390.1"/>
    </source>
</evidence>
<keyword evidence="3" id="KW-1185">Reference proteome</keyword>
<sequence>MSAGSSPHLTDWQSQDTQFTECHDATHPFYPPETYMRETSELRIKSTPPLAFLVPPEVPIGDIQTRDAAHPMFLS</sequence>
<evidence type="ECO:0000256" key="1">
    <source>
        <dbReference type="SAM" id="MobiDB-lite"/>
    </source>
</evidence>
<proteinExistence type="predicted"/>
<protein>
    <submittedName>
        <fullName evidence="2">Uncharacterized protein</fullName>
    </submittedName>
</protein>
<feature type="region of interest" description="Disordered" evidence="1">
    <location>
        <begin position="1"/>
        <end position="32"/>
    </location>
</feature>
<name>A0A9P5WZ37_9AGAR</name>
<dbReference type="AlphaFoldDB" id="A0A9P5WZ37"/>
<dbReference type="Proteomes" id="UP000807342">
    <property type="component" value="Unassembled WGS sequence"/>
</dbReference>
<dbReference type="EMBL" id="MU152569">
    <property type="protein sequence ID" value="KAF9440390.1"/>
    <property type="molecule type" value="Genomic_DNA"/>
</dbReference>
<feature type="compositionally biased region" description="Polar residues" evidence="1">
    <location>
        <begin position="1"/>
        <end position="20"/>
    </location>
</feature>